<accession>A0ABD3PU39</accession>
<dbReference type="InterPro" id="IPR040155">
    <property type="entry name" value="CEBPZ/Mak21-like"/>
</dbReference>
<protein>
    <recommendedName>
        <fullName evidence="3">CCAAT-binding factor domain-containing protein</fullName>
    </recommendedName>
</protein>
<evidence type="ECO:0000313" key="4">
    <source>
        <dbReference type="EMBL" id="KAL3791570.1"/>
    </source>
</evidence>
<feature type="region of interest" description="Disordered" evidence="2">
    <location>
        <begin position="162"/>
        <end position="182"/>
    </location>
</feature>
<organism evidence="4 5">
    <name type="scientific">Stephanodiscus triporus</name>
    <dbReference type="NCBI Taxonomy" id="2934178"/>
    <lineage>
        <taxon>Eukaryota</taxon>
        <taxon>Sar</taxon>
        <taxon>Stramenopiles</taxon>
        <taxon>Ochrophyta</taxon>
        <taxon>Bacillariophyta</taxon>
        <taxon>Coscinodiscophyceae</taxon>
        <taxon>Thalassiosirophycidae</taxon>
        <taxon>Stephanodiscales</taxon>
        <taxon>Stephanodiscaceae</taxon>
        <taxon>Stephanodiscus</taxon>
    </lineage>
</organism>
<sequence>MGNEKERRRRGNRNDLKGAKKPYHKMHRPKPNPNSHAKTDAVAVNNPRGNGTVVPPTPPAVPQSSTKPGGYKPHGSLLVQFTEETPTWYDCGRNTAGRDDTVFGIIATNELGADDGKKNHSTTNVDRQPNQRTPPGSARDLVSKYRQWADEVYGREVSLARQGGSAAAGGGGGGGVGVSEKDERWVENTMRRGTLKDRVAAMSVVVGMDCMHKLHALDMLMDLAGCGVGGGGGGGGGSAPNSRVGQMASEALSDLFVNTLLPKDRKLVSLDNRPLHLYEGGDRTLSPRVLLLWRYEEMIKLRYSSYLTRYLGRALAGEDEPSKKAALSTASALLMQAPEGEEVLLAMIVNKIGDPARKIASAAGHQLRLILDEHPAMVNVVAREKDAAMEEHIDALYRISHTAPPSASTQALMLLFQLAVGQGDPSGGGSDATAGDERDESAVTTRKDRFYRALYSKLLDGEMFAGRQLTLFFNLLYKAMKYDACAERISAFIKRLLHSVLHLSSSIICGSLFLLSEIVRCHPELRRELGAAVSGAMTFDPTKREPRAAFSVEAASTRDLWELSLLAHHFHPSVTKFTAGSDGDISYKGDPLKDFALQPFLDKFAFRNPKSLDKLSRRLKRGVSVAERKSGLGSGSAVLPMNDPSYLESSKLSEEDIFFHKFFVERAKRDEMKGIVRGTGIANKDKDDSDLEDEALDAVEADELIDNFDGDTDSEEEAFVNQLAEKLMESSGNGKANFDEEDPDMDGWSDFEDDDDDDDENGNGEDENDDDDDDVDSAEPVIDDNQDAFMDAASSDEDEEEVAFGALRGGDDSGDGSDDDDSYSEKKSTRNDDNRRGKRKKTMSPFADADEYEKLLEEEIKNQPRVFDDNSDSKSSRKKKTRNK</sequence>
<evidence type="ECO:0000256" key="2">
    <source>
        <dbReference type="SAM" id="MobiDB-lite"/>
    </source>
</evidence>
<name>A0ABD3PU39_9STRA</name>
<feature type="domain" description="CCAAT-binding factor" evidence="3">
    <location>
        <begin position="408"/>
        <end position="577"/>
    </location>
</feature>
<feature type="region of interest" description="Disordered" evidence="2">
    <location>
        <begin position="1"/>
        <end position="72"/>
    </location>
</feature>
<dbReference type="PANTHER" id="PTHR12048">
    <property type="entry name" value="CCAAT-BINDING FACTOR-RELATED"/>
    <property type="match status" value="1"/>
</dbReference>
<dbReference type="Proteomes" id="UP001530315">
    <property type="component" value="Unassembled WGS sequence"/>
</dbReference>
<dbReference type="PANTHER" id="PTHR12048:SF0">
    <property type="entry name" value="CCAAT_ENHANCER-BINDING PROTEIN ZETA"/>
    <property type="match status" value="1"/>
</dbReference>
<feature type="compositionally biased region" description="Polar residues" evidence="2">
    <location>
        <begin position="121"/>
        <end position="134"/>
    </location>
</feature>
<feature type="compositionally biased region" description="Basic and acidic residues" evidence="2">
    <location>
        <begin position="823"/>
        <end position="835"/>
    </location>
</feature>
<feature type="compositionally biased region" description="Gly residues" evidence="2">
    <location>
        <begin position="166"/>
        <end position="177"/>
    </location>
</feature>
<evidence type="ECO:0000259" key="3">
    <source>
        <dbReference type="Pfam" id="PF03914"/>
    </source>
</evidence>
<feature type="compositionally biased region" description="Acidic residues" evidence="2">
    <location>
        <begin position="812"/>
        <end position="822"/>
    </location>
</feature>
<dbReference type="AlphaFoldDB" id="A0ABD3PU39"/>
<reference evidence="4 5" key="1">
    <citation type="submission" date="2024-10" db="EMBL/GenBank/DDBJ databases">
        <title>Updated reference genomes for cyclostephanoid diatoms.</title>
        <authorList>
            <person name="Roberts W.R."/>
            <person name="Alverson A.J."/>
        </authorList>
    </citation>
    <scope>NUCLEOTIDE SEQUENCE [LARGE SCALE GENOMIC DNA]</scope>
    <source>
        <strain evidence="4 5">AJA276-08</strain>
    </source>
</reference>
<evidence type="ECO:0000256" key="1">
    <source>
        <dbReference type="ARBA" id="ARBA00007797"/>
    </source>
</evidence>
<keyword evidence="5" id="KW-1185">Reference proteome</keyword>
<comment type="caution">
    <text evidence="4">The sequence shown here is derived from an EMBL/GenBank/DDBJ whole genome shotgun (WGS) entry which is preliminary data.</text>
</comment>
<dbReference type="GO" id="GO:0005634">
    <property type="term" value="C:nucleus"/>
    <property type="evidence" value="ECO:0007669"/>
    <property type="project" value="UniProtKB-ARBA"/>
</dbReference>
<feature type="region of interest" description="Disordered" evidence="2">
    <location>
        <begin position="727"/>
        <end position="884"/>
    </location>
</feature>
<feature type="compositionally biased region" description="Basic residues" evidence="2">
    <location>
        <begin position="19"/>
        <end position="30"/>
    </location>
</feature>
<feature type="compositionally biased region" description="Basic and acidic residues" evidence="2">
    <location>
        <begin position="852"/>
        <end position="875"/>
    </location>
</feature>
<dbReference type="Pfam" id="PF03914">
    <property type="entry name" value="CBF"/>
    <property type="match status" value="1"/>
</dbReference>
<evidence type="ECO:0000313" key="5">
    <source>
        <dbReference type="Proteomes" id="UP001530315"/>
    </source>
</evidence>
<feature type="region of interest" description="Disordered" evidence="2">
    <location>
        <begin position="112"/>
        <end position="140"/>
    </location>
</feature>
<feature type="compositionally biased region" description="Acidic residues" evidence="2">
    <location>
        <begin position="739"/>
        <end position="786"/>
    </location>
</feature>
<proteinExistence type="inferred from homology"/>
<feature type="compositionally biased region" description="Basic and acidic residues" evidence="2">
    <location>
        <begin position="1"/>
        <end position="18"/>
    </location>
</feature>
<dbReference type="EMBL" id="JALLAZ020000590">
    <property type="protein sequence ID" value="KAL3791570.1"/>
    <property type="molecule type" value="Genomic_DNA"/>
</dbReference>
<comment type="similarity">
    <text evidence="1">Belongs to the CBF/MAK21 family.</text>
</comment>
<gene>
    <name evidence="4" type="ORF">ACHAW5_000873</name>
</gene>
<dbReference type="InterPro" id="IPR005612">
    <property type="entry name" value="CCAAT-binding_factor"/>
</dbReference>